<gene>
    <name evidence="8" type="ORF">GDO81_016969</name>
</gene>
<dbReference type="PANTHER" id="PTHR11819:SF96">
    <property type="entry name" value="SODIUM_GLUCOSE COTRANSPORTER 4"/>
    <property type="match status" value="1"/>
</dbReference>
<keyword evidence="4 7" id="KW-1133">Transmembrane helix</keyword>
<accession>A0AAV7A9X9</accession>
<dbReference type="PROSITE" id="PS00457">
    <property type="entry name" value="NA_SOLUT_SYMP_2"/>
    <property type="match status" value="1"/>
</dbReference>
<feature type="transmembrane region" description="Helical" evidence="7">
    <location>
        <begin position="413"/>
        <end position="436"/>
    </location>
</feature>
<evidence type="ECO:0000256" key="2">
    <source>
        <dbReference type="ARBA" id="ARBA00006434"/>
    </source>
</evidence>
<feature type="transmembrane region" description="Helical" evidence="7">
    <location>
        <begin position="274"/>
        <end position="296"/>
    </location>
</feature>
<protein>
    <recommendedName>
        <fullName evidence="10">Sodium/glucose cotransporter 4</fullName>
    </recommendedName>
</protein>
<dbReference type="GO" id="GO:0005886">
    <property type="term" value="C:plasma membrane"/>
    <property type="evidence" value="ECO:0007669"/>
    <property type="project" value="TreeGrafter"/>
</dbReference>
<evidence type="ECO:0000256" key="1">
    <source>
        <dbReference type="ARBA" id="ARBA00004141"/>
    </source>
</evidence>
<keyword evidence="9" id="KW-1185">Reference proteome</keyword>
<evidence type="ECO:0008006" key="10">
    <source>
        <dbReference type="Google" id="ProtNLM"/>
    </source>
</evidence>
<dbReference type="EMBL" id="WNYA01000008">
    <property type="protein sequence ID" value="KAG8558391.1"/>
    <property type="molecule type" value="Genomic_DNA"/>
</dbReference>
<evidence type="ECO:0000313" key="9">
    <source>
        <dbReference type="Proteomes" id="UP000824782"/>
    </source>
</evidence>
<comment type="similarity">
    <text evidence="2 6">Belongs to the sodium:solute symporter (SSF) (TC 2.A.21) family.</text>
</comment>
<feature type="transmembrane region" description="Helical" evidence="7">
    <location>
        <begin position="173"/>
        <end position="195"/>
    </location>
</feature>
<comment type="caution">
    <text evidence="8">The sequence shown here is derived from an EMBL/GenBank/DDBJ whole genome shotgun (WGS) entry which is preliminary data.</text>
</comment>
<dbReference type="InterPro" id="IPR018212">
    <property type="entry name" value="Na/solute_symporter_CS"/>
</dbReference>
<feature type="transmembrane region" description="Helical" evidence="7">
    <location>
        <begin position="207"/>
        <end position="225"/>
    </location>
</feature>
<reference evidence="8" key="1">
    <citation type="thesis" date="2020" institute="ProQuest LLC" country="789 East Eisenhower Parkway, Ann Arbor, MI, USA">
        <title>Comparative Genomics and Chromosome Evolution.</title>
        <authorList>
            <person name="Mudd A.B."/>
        </authorList>
    </citation>
    <scope>NUCLEOTIDE SEQUENCE</scope>
    <source>
        <strain evidence="8">237g6f4</strain>
        <tissue evidence="8">Blood</tissue>
    </source>
</reference>
<evidence type="ECO:0000256" key="6">
    <source>
        <dbReference type="RuleBase" id="RU362091"/>
    </source>
</evidence>
<dbReference type="PANTHER" id="PTHR11819">
    <property type="entry name" value="SOLUTE CARRIER FAMILY 5"/>
    <property type="match status" value="1"/>
</dbReference>
<keyword evidence="3 7" id="KW-0812">Transmembrane</keyword>
<organism evidence="8 9">
    <name type="scientific">Engystomops pustulosus</name>
    <name type="common">Tungara frog</name>
    <name type="synonym">Physalaemus pustulosus</name>
    <dbReference type="NCBI Taxonomy" id="76066"/>
    <lineage>
        <taxon>Eukaryota</taxon>
        <taxon>Metazoa</taxon>
        <taxon>Chordata</taxon>
        <taxon>Craniata</taxon>
        <taxon>Vertebrata</taxon>
        <taxon>Euteleostomi</taxon>
        <taxon>Amphibia</taxon>
        <taxon>Batrachia</taxon>
        <taxon>Anura</taxon>
        <taxon>Neobatrachia</taxon>
        <taxon>Hyloidea</taxon>
        <taxon>Leptodactylidae</taxon>
        <taxon>Leiuperinae</taxon>
        <taxon>Engystomops</taxon>
    </lineage>
</organism>
<dbReference type="GO" id="GO:0005412">
    <property type="term" value="F:D-glucose:sodium symporter activity"/>
    <property type="evidence" value="ECO:0007669"/>
    <property type="project" value="TreeGrafter"/>
</dbReference>
<proteinExistence type="inferred from homology"/>
<evidence type="ECO:0000256" key="5">
    <source>
        <dbReference type="ARBA" id="ARBA00023136"/>
    </source>
</evidence>
<evidence type="ECO:0000256" key="4">
    <source>
        <dbReference type="ARBA" id="ARBA00022989"/>
    </source>
</evidence>
<name>A0AAV7A9X9_ENGPU</name>
<feature type="transmembrane region" description="Helical" evidence="7">
    <location>
        <begin position="232"/>
        <end position="254"/>
    </location>
</feature>
<dbReference type="InterPro" id="IPR001734">
    <property type="entry name" value="Na/solute_symporter"/>
</dbReference>
<dbReference type="InterPro" id="IPR038377">
    <property type="entry name" value="Na/Glc_symporter_sf"/>
</dbReference>
<keyword evidence="5 7" id="KW-0472">Membrane</keyword>
<dbReference type="AlphaFoldDB" id="A0AAV7A9X9"/>
<dbReference type="PROSITE" id="PS50283">
    <property type="entry name" value="NA_SOLUT_SYMP_3"/>
    <property type="match status" value="1"/>
</dbReference>
<sequence length="437" mass="48959">MVEVKNTSYKWGFVSGSRGMMDVDDDVNRHLGPESKWHPVYTRAHRKASWTCCGVVPPGRSTGSTLSAVAAKARYTDVRQDRIRGQAGDEIGCVDPKECQKYCKIDVSCSNTAYPKLVITLLPVGLKGLMIAVIMAALMSSLTSIFNSASTIFTLDIWLRIRKNAKEQELMIVGRVFIVILVVISILWIPIIQAANSGLLFDYMQSVTSYLAPPVTAIFILGIFIKRVNEPGAFWGLLIGLVVGLTRMIMDFVYRAPNCGEEDTRPSVLKNVHYLYFAILLFGLTSVVCIVISLCTKAIPDEELGRMTWWTRKRSDQTTPIKCEMDLTKDVAVLPSTVPPIEKEPEGRLIPEIEIQDNGSVQGEKTRSDTSHSCWAKLYFWFCGISTQPNVKMSKEEQLKMQIKLTSIEEKPLWRNVCNVNAIILLAINVFLWGYFG</sequence>
<evidence type="ECO:0000256" key="7">
    <source>
        <dbReference type="SAM" id="Phobius"/>
    </source>
</evidence>
<evidence type="ECO:0000313" key="8">
    <source>
        <dbReference type="EMBL" id="KAG8558391.1"/>
    </source>
</evidence>
<evidence type="ECO:0000256" key="3">
    <source>
        <dbReference type="ARBA" id="ARBA00022692"/>
    </source>
</evidence>
<dbReference type="Proteomes" id="UP000824782">
    <property type="component" value="Unassembled WGS sequence"/>
</dbReference>
<dbReference type="Gene3D" id="1.20.1730.10">
    <property type="entry name" value="Sodium/glucose cotransporter"/>
    <property type="match status" value="1"/>
</dbReference>
<comment type="subcellular location">
    <subcellularLocation>
        <location evidence="1">Membrane</location>
        <topology evidence="1">Multi-pass membrane protein</topology>
    </subcellularLocation>
</comment>
<dbReference type="Pfam" id="PF00474">
    <property type="entry name" value="SSF"/>
    <property type="match status" value="1"/>
</dbReference>